<evidence type="ECO:0000313" key="4">
    <source>
        <dbReference type="Proteomes" id="UP000252086"/>
    </source>
</evidence>
<accession>A0A366D8L9</accession>
<evidence type="ECO:0000259" key="2">
    <source>
        <dbReference type="Pfam" id="PF13407"/>
    </source>
</evidence>
<dbReference type="RefSeq" id="WP_113873231.1">
    <property type="nucleotide sequence ID" value="NZ_QNRF01000001.1"/>
</dbReference>
<evidence type="ECO:0000256" key="1">
    <source>
        <dbReference type="SAM" id="SignalP"/>
    </source>
</evidence>
<comment type="caution">
    <text evidence="3">The sequence shown here is derived from an EMBL/GenBank/DDBJ whole genome shotgun (WGS) entry which is preliminary data.</text>
</comment>
<feature type="chain" id="PRO_5016983501" evidence="1">
    <location>
        <begin position="22"/>
        <end position="365"/>
    </location>
</feature>
<organism evidence="3 4">
    <name type="scientific">Marinomonas aquiplantarum</name>
    <dbReference type="NCBI Taxonomy" id="491951"/>
    <lineage>
        <taxon>Bacteria</taxon>
        <taxon>Pseudomonadati</taxon>
        <taxon>Pseudomonadota</taxon>
        <taxon>Gammaproteobacteria</taxon>
        <taxon>Oceanospirillales</taxon>
        <taxon>Oceanospirillaceae</taxon>
        <taxon>Marinomonas</taxon>
    </lineage>
</organism>
<dbReference type="AlphaFoldDB" id="A0A366D8L9"/>
<dbReference type="EMBL" id="QNRF01000001">
    <property type="protein sequence ID" value="RBO86380.1"/>
    <property type="molecule type" value="Genomic_DNA"/>
</dbReference>
<dbReference type="InterPro" id="IPR025997">
    <property type="entry name" value="SBP_2_dom"/>
</dbReference>
<evidence type="ECO:0000313" key="3">
    <source>
        <dbReference type="EMBL" id="RBO86380.1"/>
    </source>
</evidence>
<name>A0A366D8L9_9GAMM</name>
<protein>
    <submittedName>
        <fullName evidence="3">Monosaccharide ABC transporter substrate-binding protein (CUT2 family)</fullName>
    </submittedName>
</protein>
<dbReference type="SUPFAM" id="SSF53822">
    <property type="entry name" value="Periplasmic binding protein-like I"/>
    <property type="match status" value="1"/>
</dbReference>
<keyword evidence="4" id="KW-1185">Reference proteome</keyword>
<dbReference type="Gene3D" id="3.40.50.2300">
    <property type="match status" value="2"/>
</dbReference>
<dbReference type="Pfam" id="PF13407">
    <property type="entry name" value="Peripla_BP_4"/>
    <property type="match status" value="1"/>
</dbReference>
<keyword evidence="1" id="KW-0732">Signal</keyword>
<sequence>MRRLLLILCLNLACVSGPLLAASFAEEVMTEQAFYQLLPQQSPLSEQFTTLVNSPPNPLRISQQAPIRVVFLLFGEVADWQNQLMLNAFKKRMRELGIVYRLDTYVDRSGYGTDFIAHLPVIEMESDYIIATKFNVSLRRLFERFLIQGQGKLVLFDFASPIVHWVPRPPLIYVGFNQFKTVQMLASYLDRQLPPSARISALVLPESYLGQIRCDGFLDEMSRYGREVESIYVVEDNVQQAIKRTKTLLSNQETDFIFSCSQNIAVGVLQVLNENAAYNRIQTNVWGAFNAQLAVLKDHHIKANILFYWDDLSIAVAEAIKLDLEGRNLPNLYVARSPLLTEDIDPESLGLMLQQAYHYSVQKWQ</sequence>
<dbReference type="GO" id="GO:0055085">
    <property type="term" value="P:transmembrane transport"/>
    <property type="evidence" value="ECO:0007669"/>
    <property type="project" value="UniProtKB-ARBA"/>
</dbReference>
<proteinExistence type="predicted"/>
<dbReference type="OrthoDB" id="9784024at2"/>
<reference evidence="3 4" key="1">
    <citation type="submission" date="2018-06" db="EMBL/GenBank/DDBJ databases">
        <title>Genomic Encyclopedia of Type Strains, Phase III (KMG-III): the genomes of soil and plant-associated and newly described type strains.</title>
        <authorList>
            <person name="Whitman W."/>
        </authorList>
    </citation>
    <scope>NUCLEOTIDE SEQUENCE [LARGE SCALE GENOMIC DNA]</scope>
    <source>
        <strain evidence="3 4">CECT 7732</strain>
    </source>
</reference>
<feature type="signal peptide" evidence="1">
    <location>
        <begin position="1"/>
        <end position="21"/>
    </location>
</feature>
<gene>
    <name evidence="3" type="ORF">DFP76_101658</name>
</gene>
<dbReference type="Proteomes" id="UP000252086">
    <property type="component" value="Unassembled WGS sequence"/>
</dbReference>
<feature type="domain" description="Periplasmic binding protein" evidence="2">
    <location>
        <begin position="168"/>
        <end position="321"/>
    </location>
</feature>
<dbReference type="InterPro" id="IPR028082">
    <property type="entry name" value="Peripla_BP_I"/>
</dbReference>